<dbReference type="InterPro" id="IPR038583">
    <property type="entry name" value="AraA_N_sf"/>
</dbReference>
<dbReference type="EC" id="5.3.1.4" evidence="6"/>
<keyword evidence="4 6" id="KW-0413">Isomerase</keyword>
<feature type="binding site" evidence="6">
    <location>
        <position position="350"/>
    </location>
    <ligand>
        <name>Mn(2+)</name>
        <dbReference type="ChEBI" id="CHEBI:29035"/>
    </ligand>
</feature>
<dbReference type="PANTHER" id="PTHR38464">
    <property type="entry name" value="L-ARABINOSE ISOMERASE"/>
    <property type="match status" value="1"/>
</dbReference>
<evidence type="ECO:0000256" key="6">
    <source>
        <dbReference type="HAMAP-Rule" id="MF_00519"/>
    </source>
</evidence>
<organism evidence="10 11">
    <name type="scientific">Breznakiella homolactica</name>
    <dbReference type="NCBI Taxonomy" id="2798577"/>
    <lineage>
        <taxon>Bacteria</taxon>
        <taxon>Pseudomonadati</taxon>
        <taxon>Spirochaetota</taxon>
        <taxon>Spirochaetia</taxon>
        <taxon>Spirochaetales</taxon>
        <taxon>Breznakiellaceae</taxon>
        <taxon>Breznakiella</taxon>
    </lineage>
</organism>
<dbReference type="GO" id="GO:0008733">
    <property type="term" value="F:L-arabinose isomerase activity"/>
    <property type="evidence" value="ECO:0007669"/>
    <property type="project" value="UniProtKB-UniRule"/>
</dbReference>
<accession>A0A7T8BBQ5</accession>
<feature type="domain" description="L-arabinose isomerase C-terminal" evidence="8">
    <location>
        <begin position="329"/>
        <end position="471"/>
    </location>
</feature>
<protein>
    <recommendedName>
        <fullName evidence="6">L-arabinose isomerase</fullName>
        <ecNumber evidence="6">5.3.1.4</ecNumber>
    </recommendedName>
</protein>
<dbReference type="HAMAP" id="MF_00519">
    <property type="entry name" value="Arabinose_Isome"/>
    <property type="match status" value="1"/>
</dbReference>
<keyword evidence="1 6" id="KW-0479">Metal-binding</keyword>
<dbReference type="Pfam" id="PF24856">
    <property type="entry name" value="AraA_central"/>
    <property type="match status" value="1"/>
</dbReference>
<evidence type="ECO:0000256" key="1">
    <source>
        <dbReference type="ARBA" id="ARBA00022723"/>
    </source>
</evidence>
<keyword evidence="2 6" id="KW-0054">Arabinose catabolism</keyword>
<evidence type="ECO:0000256" key="4">
    <source>
        <dbReference type="ARBA" id="ARBA00023235"/>
    </source>
</evidence>
<dbReference type="Gene3D" id="3.40.50.10940">
    <property type="match status" value="1"/>
</dbReference>
<feature type="domain" description="L-arabinose isomerase central" evidence="9">
    <location>
        <begin position="178"/>
        <end position="324"/>
    </location>
</feature>
<dbReference type="GO" id="GO:0005829">
    <property type="term" value="C:cytosol"/>
    <property type="evidence" value="ECO:0007669"/>
    <property type="project" value="TreeGrafter"/>
</dbReference>
<dbReference type="KEGG" id="bhc:JFL75_07920"/>
<proteinExistence type="inferred from homology"/>
<evidence type="ECO:0000313" key="11">
    <source>
        <dbReference type="Proteomes" id="UP000595917"/>
    </source>
</evidence>
<reference evidence="10" key="1">
    <citation type="submission" date="2021-01" db="EMBL/GenBank/DDBJ databases">
        <title>Description of Breznakiella homolactica.</title>
        <authorList>
            <person name="Song Y."/>
            <person name="Brune A."/>
        </authorList>
    </citation>
    <scope>NUCLEOTIDE SEQUENCE</scope>
    <source>
        <strain evidence="10">RmG30</strain>
    </source>
</reference>
<dbReference type="NCBIfam" id="NF002795">
    <property type="entry name" value="PRK02929.1"/>
    <property type="match status" value="1"/>
</dbReference>
<dbReference type="GO" id="GO:0030145">
    <property type="term" value="F:manganese ion binding"/>
    <property type="evidence" value="ECO:0007669"/>
    <property type="project" value="UniProtKB-UniRule"/>
</dbReference>
<feature type="binding site" evidence="6">
    <location>
        <position position="449"/>
    </location>
    <ligand>
        <name>Mn(2+)</name>
        <dbReference type="ChEBI" id="CHEBI:29035"/>
    </ligand>
</feature>
<dbReference type="EMBL" id="CP067089">
    <property type="protein sequence ID" value="QQO10832.1"/>
    <property type="molecule type" value="Genomic_DNA"/>
</dbReference>
<dbReference type="PIRSF" id="PIRSF001478">
    <property type="entry name" value="L-ara_isomerase"/>
    <property type="match status" value="1"/>
</dbReference>
<dbReference type="GO" id="GO:0019569">
    <property type="term" value="P:L-arabinose catabolic process to D-xylulose 5-phosphate"/>
    <property type="evidence" value="ECO:0007669"/>
    <property type="project" value="UniProtKB-UniRule"/>
</dbReference>
<evidence type="ECO:0000259" key="7">
    <source>
        <dbReference type="Pfam" id="PF02610"/>
    </source>
</evidence>
<dbReference type="InterPro" id="IPR009015">
    <property type="entry name" value="Fucose_isomerase_N/cen_sf"/>
</dbReference>
<sequence>MFDLKKYEFWFIVGSQDLYGEETLKQVEANVRIMAQDFAGDPLLPGTVVLKPVAITPQVIKRLFAEANASENCAGIITWMHTFSPSKMWIQGLALNHKPILHLHTQFNREIPWDSIDMDFMNLNQAAHGDREHGHIYARMRLNRKIVAGFWKDSDVRRRIGVWMRAAAARLDGTNSVVVRLGDNMREVAVTEGDKVEAQIKFGWQVNTWGIGDLVERYKSVSDGAAENLVKEFADRYAFSPDVQQGGKSRQALLEQVKIEIALKALLEAEHAGAFTTNFQDLHGLPQLPGFAAQRLMEQGYGFGGEGDWKQSMLLHVAKVMASGLPGGVSFMEDYTYHFAPGEEAALGAHMLEVCPSIAGEKPRIEVHPLGIGGKAPPARLVFDAVPGAAVLATIIDMGNRFRMIINEVEGIKISHEMPRLPVARALWKPYPSLTGAAESWILAGGTHHSVYSTALTSEYFRDWAEMMDIECVLIGRETNPDRLREELRWGESYWNSRI</sequence>
<keyword evidence="3 6" id="KW-0464">Manganese</keyword>
<dbReference type="AlphaFoldDB" id="A0A7T8BBQ5"/>
<evidence type="ECO:0000313" key="10">
    <source>
        <dbReference type="EMBL" id="QQO10832.1"/>
    </source>
</evidence>
<dbReference type="SUPFAM" id="SSF50443">
    <property type="entry name" value="FucI/AraA C-terminal domain-like"/>
    <property type="match status" value="1"/>
</dbReference>
<gene>
    <name evidence="6 10" type="primary">araA</name>
    <name evidence="10" type="ORF">JFL75_07920</name>
</gene>
<dbReference type="InterPro" id="IPR055390">
    <property type="entry name" value="AraA_central"/>
</dbReference>
<dbReference type="RefSeq" id="WP_215628137.1">
    <property type="nucleotide sequence ID" value="NZ_CP067089.2"/>
</dbReference>
<dbReference type="InterPro" id="IPR003762">
    <property type="entry name" value="Lara_isomerase"/>
</dbReference>
<evidence type="ECO:0000256" key="2">
    <source>
        <dbReference type="ARBA" id="ARBA00022935"/>
    </source>
</evidence>
<dbReference type="Pfam" id="PF11762">
    <property type="entry name" value="Arabinose_Iso_C"/>
    <property type="match status" value="1"/>
</dbReference>
<evidence type="ECO:0000259" key="8">
    <source>
        <dbReference type="Pfam" id="PF11762"/>
    </source>
</evidence>
<name>A0A7T8BBQ5_9SPIR</name>
<dbReference type="PANTHER" id="PTHR38464:SF1">
    <property type="entry name" value="L-ARABINOSE ISOMERASE"/>
    <property type="match status" value="1"/>
</dbReference>
<dbReference type="Proteomes" id="UP000595917">
    <property type="component" value="Chromosome"/>
</dbReference>
<feature type="domain" description="L-arabinose isomerase N-terminal" evidence="7">
    <location>
        <begin position="7"/>
        <end position="171"/>
    </location>
</feature>
<feature type="binding site" evidence="6">
    <location>
        <position position="333"/>
    </location>
    <ligand>
        <name>Mn(2+)</name>
        <dbReference type="ChEBI" id="CHEBI:29035"/>
    </ligand>
</feature>
<dbReference type="SUPFAM" id="SSF53743">
    <property type="entry name" value="FucI/AraA N-terminal and middle domains"/>
    <property type="match status" value="1"/>
</dbReference>
<dbReference type="InterPro" id="IPR004216">
    <property type="entry name" value="Fuc/Ara_isomerase_C"/>
</dbReference>
<evidence type="ECO:0000256" key="5">
    <source>
        <dbReference type="ARBA" id="ARBA00023277"/>
    </source>
</evidence>
<comment type="cofactor">
    <cofactor evidence="6">
        <name>Mn(2+)</name>
        <dbReference type="ChEBI" id="CHEBI:29035"/>
    </cofactor>
    <text evidence="6">Binds 1 Mn(2+) ion per subunit.</text>
</comment>
<comment type="similarity">
    <text evidence="6">Belongs to the arabinose isomerase family.</text>
</comment>
<evidence type="ECO:0000256" key="3">
    <source>
        <dbReference type="ARBA" id="ARBA00023211"/>
    </source>
</evidence>
<dbReference type="InterPro" id="IPR055389">
    <property type="entry name" value="AraA_N"/>
</dbReference>
<feature type="binding site" evidence="6">
    <location>
        <position position="306"/>
    </location>
    <ligand>
        <name>Mn(2+)</name>
        <dbReference type="ChEBI" id="CHEBI:29035"/>
    </ligand>
</feature>
<keyword evidence="5 6" id="KW-0119">Carbohydrate metabolism</keyword>
<keyword evidence="11" id="KW-1185">Reference proteome</keyword>
<dbReference type="UniPathway" id="UPA00145">
    <property type="reaction ID" value="UER00565"/>
</dbReference>
<dbReference type="Pfam" id="PF02610">
    <property type="entry name" value="AraA_N"/>
    <property type="match status" value="1"/>
</dbReference>
<dbReference type="InterPro" id="IPR024664">
    <property type="entry name" value="Ara_Isoase_C"/>
</dbReference>
<comment type="pathway">
    <text evidence="6">Carbohydrate degradation; L-arabinose degradation via L-ribulose; D-xylulose 5-phosphate from L-arabinose (bacterial route): step 1/3.</text>
</comment>
<comment type="catalytic activity">
    <reaction evidence="6">
        <text>beta-L-arabinopyranose = L-ribulose</text>
        <dbReference type="Rhea" id="RHEA:14821"/>
        <dbReference type="ChEBI" id="CHEBI:16880"/>
        <dbReference type="ChEBI" id="CHEBI:40886"/>
        <dbReference type="EC" id="5.3.1.4"/>
    </reaction>
</comment>
<evidence type="ECO:0000259" key="9">
    <source>
        <dbReference type="Pfam" id="PF24856"/>
    </source>
</evidence>
<comment type="function">
    <text evidence="6">Catalyzes the conversion of L-arabinose to L-ribulose.</text>
</comment>